<feature type="compositionally biased region" description="Polar residues" evidence="1">
    <location>
        <begin position="148"/>
        <end position="160"/>
    </location>
</feature>
<feature type="region of interest" description="Disordered" evidence="1">
    <location>
        <begin position="1"/>
        <end position="23"/>
    </location>
</feature>
<reference evidence="4 5" key="1">
    <citation type="submission" date="2024-04" db="EMBL/GenBank/DDBJ databases">
        <title>Genome assembly C_amara_ONT_v2.</title>
        <authorList>
            <person name="Yant L."/>
            <person name="Moore C."/>
            <person name="Slenker M."/>
        </authorList>
    </citation>
    <scope>NUCLEOTIDE SEQUENCE [LARGE SCALE GENOMIC DNA]</scope>
    <source>
        <tissue evidence="4">Leaf</tissue>
    </source>
</reference>
<feature type="domain" description="DUF3741" evidence="3">
    <location>
        <begin position="112"/>
        <end position="141"/>
    </location>
</feature>
<dbReference type="PANTHER" id="PTHR37751">
    <property type="entry name" value="LOW PROTEIN: M-PHASE INDUCER PHOSPHATASE-LIKE PROTEIN"/>
    <property type="match status" value="1"/>
</dbReference>
<organism evidence="4 5">
    <name type="scientific">Cardamine amara subsp. amara</name>
    <dbReference type="NCBI Taxonomy" id="228776"/>
    <lineage>
        <taxon>Eukaryota</taxon>
        <taxon>Viridiplantae</taxon>
        <taxon>Streptophyta</taxon>
        <taxon>Embryophyta</taxon>
        <taxon>Tracheophyta</taxon>
        <taxon>Spermatophyta</taxon>
        <taxon>Magnoliopsida</taxon>
        <taxon>eudicotyledons</taxon>
        <taxon>Gunneridae</taxon>
        <taxon>Pentapetalae</taxon>
        <taxon>rosids</taxon>
        <taxon>malvids</taxon>
        <taxon>Brassicales</taxon>
        <taxon>Brassicaceae</taxon>
        <taxon>Cardamineae</taxon>
        <taxon>Cardamine</taxon>
    </lineage>
</organism>
<proteinExistence type="predicted"/>
<dbReference type="InterPro" id="IPR032795">
    <property type="entry name" value="DUF3741-assoc"/>
</dbReference>
<dbReference type="Proteomes" id="UP001558713">
    <property type="component" value="Unassembled WGS sequence"/>
</dbReference>
<protein>
    <recommendedName>
        <fullName evidence="6">DUF3741 domain-containing protein</fullName>
    </recommendedName>
</protein>
<evidence type="ECO:0000259" key="3">
    <source>
        <dbReference type="Pfam" id="PF14383"/>
    </source>
</evidence>
<feature type="compositionally biased region" description="Basic and acidic residues" evidence="1">
    <location>
        <begin position="200"/>
        <end position="223"/>
    </location>
</feature>
<dbReference type="AlphaFoldDB" id="A0ABD1BRM7"/>
<sequence length="569" mass="64482">MGRDYKRLAGDGGGGISSSKSKRKANGVNGCMAAFYHLFDFPHFYFPSHHHNNHTIDTPSRSKGLKSIEESLPSTTYKDKQSLNISVSMRVRTEMGTTSSRLRALVTDTSTSSSEICNSPGGSKTPNLVARLMGLDLLPDLNHSLTNLDTMSTPHGSSRLESQRLSKKGTRSLPVSPRISSARKSDFDIHRLSLQLNKESSNKHEEFRCSRLKQDQEEDRSPRDYARRIVKEIKERVVTRRVIGTDITNLVKNREARPSHELRRDTTVSCSPRTRFSEKENKPNTIHKPKSSSSFRPEQKTEKAKPTRMILVSVSKASEEKQSQNRVKQKQLQPINQFKKAETETRRPIKPSPTKVIRIKKREAFLSESRDVKAKPLHKKKLKKLQNSNDLENISVTVPPQKQIEKSSPQEARNHKLEDAATITREDYITRIMNLAGIKTDSPATMLSPWIFGKLEHFGDYSSGTLALQCNRRLLFDLVNEILIENYNGSELIRELSSAVESYHRKCCTAPEEIALKDVEHLVETKKKNLEEEGEEIVGKIEREIIDALVGETVSELRSETTWVGKMSN</sequence>
<evidence type="ECO:0000313" key="5">
    <source>
        <dbReference type="Proteomes" id="UP001558713"/>
    </source>
</evidence>
<dbReference type="Pfam" id="PF14309">
    <property type="entry name" value="DUF4378"/>
    <property type="match status" value="1"/>
</dbReference>
<feature type="region of interest" description="Disordered" evidence="1">
    <location>
        <begin position="256"/>
        <end position="305"/>
    </location>
</feature>
<evidence type="ECO:0000256" key="1">
    <source>
        <dbReference type="SAM" id="MobiDB-lite"/>
    </source>
</evidence>
<feature type="region of interest" description="Disordered" evidence="1">
    <location>
        <begin position="199"/>
        <end position="223"/>
    </location>
</feature>
<keyword evidence="5" id="KW-1185">Reference proteome</keyword>
<dbReference type="EMBL" id="JBANAX010000168">
    <property type="protein sequence ID" value="KAL1219820.1"/>
    <property type="molecule type" value="Genomic_DNA"/>
</dbReference>
<dbReference type="Pfam" id="PF14383">
    <property type="entry name" value="VARLMGL"/>
    <property type="match status" value="1"/>
</dbReference>
<accession>A0ABD1BRM7</accession>
<comment type="caution">
    <text evidence="4">The sequence shown here is derived from an EMBL/GenBank/DDBJ whole genome shotgun (WGS) entry which is preliminary data.</text>
</comment>
<feature type="compositionally biased region" description="Basic and acidic residues" evidence="1">
    <location>
        <begin position="256"/>
        <end position="266"/>
    </location>
</feature>
<evidence type="ECO:0000259" key="2">
    <source>
        <dbReference type="Pfam" id="PF14309"/>
    </source>
</evidence>
<dbReference type="PANTHER" id="PTHR37751:SF2">
    <property type="entry name" value="DUF3741 DOMAIN-CONTAINING PROTEIN"/>
    <property type="match status" value="1"/>
</dbReference>
<dbReference type="InterPro" id="IPR025486">
    <property type="entry name" value="DUF4378"/>
</dbReference>
<evidence type="ECO:0000313" key="4">
    <source>
        <dbReference type="EMBL" id="KAL1219820.1"/>
    </source>
</evidence>
<feature type="region of interest" description="Disordered" evidence="1">
    <location>
        <begin position="148"/>
        <end position="179"/>
    </location>
</feature>
<evidence type="ECO:0008006" key="6">
    <source>
        <dbReference type="Google" id="ProtNLM"/>
    </source>
</evidence>
<gene>
    <name evidence="4" type="ORF">V5N11_022350</name>
</gene>
<name>A0ABD1BRM7_CARAN</name>
<feature type="domain" description="DUF4378" evidence="2">
    <location>
        <begin position="427"/>
        <end position="552"/>
    </location>
</feature>